<feature type="domain" description="ApeI dehydratase-like" evidence="1">
    <location>
        <begin position="4"/>
        <end position="69"/>
    </location>
</feature>
<dbReference type="InterPro" id="IPR054545">
    <property type="entry name" value="ApeI-like"/>
</dbReference>
<reference evidence="2" key="1">
    <citation type="submission" date="2023-07" db="EMBL/GenBank/DDBJ databases">
        <title>Gilvimarinus algae sp. nov., isolated from the surface of Kelp.</title>
        <authorList>
            <person name="Sun Y.Y."/>
            <person name="Gong Y."/>
            <person name="Du Z.J."/>
        </authorList>
    </citation>
    <scope>NUCLEOTIDE SEQUENCE</scope>
    <source>
        <strain evidence="2">SDUM040014</strain>
    </source>
</reference>
<sequence length="100" mass="11094">MSERFCVSAEDACVQGHFPGAPIVPGAYLLAQLERSFRQRHPSNRLGELKKVKFIAPVLPGDEVHVEWDESRWPALKAALTVRGRLRLQAQALVSEDSAS</sequence>
<name>A0ABT8TK21_9GAMM</name>
<keyword evidence="3" id="KW-1185">Reference proteome</keyword>
<dbReference type="InterPro" id="IPR029069">
    <property type="entry name" value="HotDog_dom_sf"/>
</dbReference>
<evidence type="ECO:0000313" key="3">
    <source>
        <dbReference type="Proteomes" id="UP001168380"/>
    </source>
</evidence>
<gene>
    <name evidence="2" type="ORF">QWI16_14780</name>
</gene>
<proteinExistence type="predicted"/>
<dbReference type="Gene3D" id="3.10.129.10">
    <property type="entry name" value="Hotdog Thioesterase"/>
    <property type="match status" value="1"/>
</dbReference>
<evidence type="ECO:0000313" key="2">
    <source>
        <dbReference type="EMBL" id="MDO3383443.1"/>
    </source>
</evidence>
<accession>A0ABT8TK21</accession>
<protein>
    <submittedName>
        <fullName evidence="2">MaoC/PaaZ C-terminal domain-containing protein</fullName>
    </submittedName>
</protein>
<dbReference type="RefSeq" id="WP_302714224.1">
    <property type="nucleotide sequence ID" value="NZ_JAULRT010000062.1"/>
</dbReference>
<dbReference type="Proteomes" id="UP001168380">
    <property type="component" value="Unassembled WGS sequence"/>
</dbReference>
<evidence type="ECO:0000259" key="1">
    <source>
        <dbReference type="Pfam" id="PF22818"/>
    </source>
</evidence>
<comment type="caution">
    <text evidence="2">The sequence shown here is derived from an EMBL/GenBank/DDBJ whole genome shotgun (WGS) entry which is preliminary data.</text>
</comment>
<dbReference type="Pfam" id="PF22818">
    <property type="entry name" value="ApeI-like"/>
    <property type="match status" value="1"/>
</dbReference>
<dbReference type="SUPFAM" id="SSF54637">
    <property type="entry name" value="Thioesterase/thiol ester dehydrase-isomerase"/>
    <property type="match status" value="1"/>
</dbReference>
<dbReference type="EMBL" id="JAULRT010000062">
    <property type="protein sequence ID" value="MDO3383443.1"/>
    <property type="molecule type" value="Genomic_DNA"/>
</dbReference>
<organism evidence="2 3">
    <name type="scientific">Gilvimarinus algae</name>
    <dbReference type="NCBI Taxonomy" id="3058037"/>
    <lineage>
        <taxon>Bacteria</taxon>
        <taxon>Pseudomonadati</taxon>
        <taxon>Pseudomonadota</taxon>
        <taxon>Gammaproteobacteria</taxon>
        <taxon>Cellvibrionales</taxon>
        <taxon>Cellvibrionaceae</taxon>
        <taxon>Gilvimarinus</taxon>
    </lineage>
</organism>